<dbReference type="Gene3D" id="3.40.50.850">
    <property type="entry name" value="Isochorismatase-like"/>
    <property type="match status" value="1"/>
</dbReference>
<gene>
    <name evidence="3" type="ORF">VO63_07135</name>
</gene>
<evidence type="ECO:0000313" key="3">
    <source>
        <dbReference type="EMBL" id="KKZ74523.1"/>
    </source>
</evidence>
<evidence type="ECO:0000256" key="1">
    <source>
        <dbReference type="ARBA" id="ARBA00022801"/>
    </source>
</evidence>
<evidence type="ECO:0000259" key="2">
    <source>
        <dbReference type="Pfam" id="PF00857"/>
    </source>
</evidence>
<organism evidence="3 4">
    <name type="scientific">Streptomyces showdoensis</name>
    <dbReference type="NCBI Taxonomy" id="68268"/>
    <lineage>
        <taxon>Bacteria</taxon>
        <taxon>Bacillati</taxon>
        <taxon>Actinomycetota</taxon>
        <taxon>Actinomycetes</taxon>
        <taxon>Kitasatosporales</taxon>
        <taxon>Streptomycetaceae</taxon>
        <taxon>Streptomyces</taxon>
    </lineage>
</organism>
<dbReference type="PANTHER" id="PTHR43540">
    <property type="entry name" value="PEROXYUREIDOACRYLATE/UREIDOACRYLATE AMIDOHYDROLASE-RELATED"/>
    <property type="match status" value="1"/>
</dbReference>
<dbReference type="OrthoDB" id="5794853at2"/>
<feature type="domain" description="Isochorismatase-like" evidence="2">
    <location>
        <begin position="32"/>
        <end position="203"/>
    </location>
</feature>
<protein>
    <recommendedName>
        <fullName evidence="2">Isochorismatase-like domain-containing protein</fullName>
    </recommendedName>
</protein>
<dbReference type="InterPro" id="IPR000868">
    <property type="entry name" value="Isochorismatase-like_dom"/>
</dbReference>
<dbReference type="InterPro" id="IPR050272">
    <property type="entry name" value="Isochorismatase-like_hydrls"/>
</dbReference>
<dbReference type="PIRSF" id="PIRSF001111">
    <property type="entry name" value="Isochorismatase"/>
    <property type="match status" value="1"/>
</dbReference>
<reference evidence="3 4" key="1">
    <citation type="submission" date="2015-05" db="EMBL/GenBank/DDBJ databases">
        <title>Draft Genome assembly of Streptomyces showdoensis.</title>
        <authorList>
            <person name="Thapa K.K."/>
            <person name="Metsa-Ketela M."/>
        </authorList>
    </citation>
    <scope>NUCLEOTIDE SEQUENCE [LARGE SCALE GENOMIC DNA]</scope>
    <source>
        <strain evidence="3 4">ATCC 15227</strain>
    </source>
</reference>
<dbReference type="EMBL" id="LAQS01000008">
    <property type="protein sequence ID" value="KKZ74523.1"/>
    <property type="molecule type" value="Genomic_DNA"/>
</dbReference>
<dbReference type="Proteomes" id="UP000265325">
    <property type="component" value="Unassembled WGS sequence"/>
</dbReference>
<proteinExistence type="predicted"/>
<keyword evidence="1" id="KW-0378">Hydrolase</keyword>
<dbReference type="PANTHER" id="PTHR43540:SF3">
    <property type="entry name" value="ENTEROBACTIN SYNTHASE COMPONENT B"/>
    <property type="match status" value="1"/>
</dbReference>
<dbReference type="AlphaFoldDB" id="A0A2P2GSR2"/>
<dbReference type="PRINTS" id="PR01398">
    <property type="entry name" value="ISCHRISMTASE"/>
</dbReference>
<evidence type="ECO:0000313" key="4">
    <source>
        <dbReference type="Proteomes" id="UP000265325"/>
    </source>
</evidence>
<dbReference type="RefSeq" id="WP_046906731.1">
    <property type="nucleotide sequence ID" value="NZ_BAAAXG010000027.1"/>
</dbReference>
<comment type="caution">
    <text evidence="3">The sequence shown here is derived from an EMBL/GenBank/DDBJ whole genome shotgun (WGS) entry which is preliminary data.</text>
</comment>
<keyword evidence="4" id="KW-1185">Reference proteome</keyword>
<dbReference type="Pfam" id="PF00857">
    <property type="entry name" value="Isochorismatase"/>
    <property type="match status" value="1"/>
</dbReference>
<accession>A0A2P2GSR2</accession>
<dbReference type="InterPro" id="IPR036380">
    <property type="entry name" value="Isochorismatase-like_sf"/>
</dbReference>
<sequence length="219" mass="23806">MAIPPIPPYPLPTEGELPRNRVSWLPSADRAVLLVHDMQRYFLAPFDRAAEPAGPLLAHVRLLLDTARARGVPVAYTAQPGDMDPRQRGLLADFWGPGMSSAPEDRELLPEIAPADGDTVLTKWRYSAFHRTPLTELMRDRGRDQLIVVGVYAHIGCLATAYDAFAHDIQPFLVADALADFGPAEHRQALGQAADRCAAVLSTSRVVEAIGIPGTRDAA</sequence>
<name>A0A2P2GSR2_STREW</name>
<dbReference type="InterPro" id="IPR016291">
    <property type="entry name" value="Isochorismatase"/>
</dbReference>
<dbReference type="GO" id="GO:0008908">
    <property type="term" value="F:isochorismatase activity"/>
    <property type="evidence" value="ECO:0007669"/>
    <property type="project" value="InterPro"/>
</dbReference>
<dbReference type="SUPFAM" id="SSF52499">
    <property type="entry name" value="Isochorismatase-like hydrolases"/>
    <property type="match status" value="1"/>
</dbReference>